<evidence type="ECO:0000313" key="1">
    <source>
        <dbReference type="EMBL" id="MBH9702934.1"/>
    </source>
</evidence>
<dbReference type="AlphaFoldDB" id="A0A8I1AWW4"/>
<dbReference type="EMBL" id="JAEDXG010000350">
    <property type="protein sequence ID" value="MBH9702934.1"/>
    <property type="molecule type" value="Genomic_DNA"/>
</dbReference>
<proteinExistence type="predicted"/>
<dbReference type="Gene3D" id="3.30.559.30">
    <property type="entry name" value="Nonribosomal peptide synthetase, condensation domain"/>
    <property type="match status" value="1"/>
</dbReference>
<feature type="non-terminal residue" evidence="1">
    <location>
        <position position="1"/>
    </location>
</feature>
<organism evidence="1 2">
    <name type="scientific">Burkholderia cepacia</name>
    <name type="common">Pseudomonas cepacia</name>
    <dbReference type="NCBI Taxonomy" id="292"/>
    <lineage>
        <taxon>Bacteria</taxon>
        <taxon>Pseudomonadati</taxon>
        <taxon>Pseudomonadota</taxon>
        <taxon>Betaproteobacteria</taxon>
        <taxon>Burkholderiales</taxon>
        <taxon>Burkholderiaceae</taxon>
        <taxon>Burkholderia</taxon>
        <taxon>Burkholderia cepacia complex</taxon>
    </lineage>
</organism>
<evidence type="ECO:0000313" key="2">
    <source>
        <dbReference type="Proteomes" id="UP000645612"/>
    </source>
</evidence>
<dbReference type="Proteomes" id="UP000645612">
    <property type="component" value="Unassembled WGS sequence"/>
</dbReference>
<reference evidence="1" key="1">
    <citation type="submission" date="2020-12" db="EMBL/GenBank/DDBJ databases">
        <title>Burkholderia cepacia complex in Mexico.</title>
        <authorList>
            <person name="Estrada P."/>
        </authorList>
    </citation>
    <scope>NUCLEOTIDE SEQUENCE</scope>
    <source>
        <strain evidence="1">871</strain>
    </source>
</reference>
<sequence length="94" mass="10403">DLLRRIGDGELAEFAVTAAGIAFLLWKYFRIPVTVLGTPGLAGHPSARAAIVPLIIEVRPDERIEDYLSRVAGIVEDSYAEPRFPLETLVRNEK</sequence>
<comment type="caution">
    <text evidence="1">The sequence shown here is derived from an EMBL/GenBank/DDBJ whole genome shotgun (WGS) entry which is preliminary data.</text>
</comment>
<feature type="non-terminal residue" evidence="1">
    <location>
        <position position="94"/>
    </location>
</feature>
<accession>A0A8I1AWW4</accession>
<dbReference type="RefSeq" id="WP_198115033.1">
    <property type="nucleotide sequence ID" value="NZ_JAEDXG010000350.1"/>
</dbReference>
<name>A0A8I1AWW4_BURCE</name>
<protein>
    <submittedName>
        <fullName evidence="1">Uncharacterized protein</fullName>
    </submittedName>
</protein>
<gene>
    <name evidence="1" type="ORF">JAO13_41690</name>
</gene>